<dbReference type="GO" id="GO:1990573">
    <property type="term" value="P:potassium ion import across plasma membrane"/>
    <property type="evidence" value="ECO:0007669"/>
    <property type="project" value="TreeGrafter"/>
</dbReference>
<evidence type="ECO:0000256" key="5">
    <source>
        <dbReference type="SAM" id="MobiDB-lite"/>
    </source>
</evidence>
<reference evidence="7" key="1">
    <citation type="journal article" date="2023" name="Mol. Biol. Evol.">
        <title>Third-Generation Sequencing Reveals the Adaptive Role of the Epigenome in Three Deep-Sea Polychaetes.</title>
        <authorList>
            <person name="Perez M."/>
            <person name="Aroh O."/>
            <person name="Sun Y."/>
            <person name="Lan Y."/>
            <person name="Juniper S.K."/>
            <person name="Young C.R."/>
            <person name="Angers B."/>
            <person name="Qian P.Y."/>
        </authorList>
    </citation>
    <scope>NUCLEOTIDE SEQUENCE</scope>
    <source>
        <strain evidence="7">P08H-3</strain>
    </source>
</reference>
<name>A0AAD9JDT0_9ANNE</name>
<keyword evidence="3" id="KW-1133">Transmembrane helix</keyword>
<feature type="domain" description="SLC12A transporter C-terminal" evidence="6">
    <location>
        <begin position="62"/>
        <end position="439"/>
    </location>
</feature>
<evidence type="ECO:0000313" key="7">
    <source>
        <dbReference type="EMBL" id="KAK2151034.1"/>
    </source>
</evidence>
<dbReference type="GO" id="GO:0016020">
    <property type="term" value="C:membrane"/>
    <property type="evidence" value="ECO:0007669"/>
    <property type="project" value="UniProtKB-SubCell"/>
</dbReference>
<keyword evidence="8" id="KW-1185">Reference proteome</keyword>
<protein>
    <recommendedName>
        <fullName evidence="6">SLC12A transporter C-terminal domain-containing protein</fullName>
    </recommendedName>
</protein>
<evidence type="ECO:0000259" key="6">
    <source>
        <dbReference type="Pfam" id="PF03522"/>
    </source>
</evidence>
<evidence type="ECO:0000256" key="2">
    <source>
        <dbReference type="ARBA" id="ARBA00022692"/>
    </source>
</evidence>
<dbReference type="EMBL" id="JAODUP010000378">
    <property type="protein sequence ID" value="KAK2151034.1"/>
    <property type="molecule type" value="Genomic_DNA"/>
</dbReference>
<dbReference type="GO" id="GO:0006884">
    <property type="term" value="P:cell volume homeostasis"/>
    <property type="evidence" value="ECO:0007669"/>
    <property type="project" value="TreeGrafter"/>
</dbReference>
<evidence type="ECO:0000256" key="1">
    <source>
        <dbReference type="ARBA" id="ARBA00004141"/>
    </source>
</evidence>
<evidence type="ECO:0000256" key="4">
    <source>
        <dbReference type="ARBA" id="ARBA00023136"/>
    </source>
</evidence>
<dbReference type="InterPro" id="IPR018491">
    <property type="entry name" value="SLC12_C"/>
</dbReference>
<dbReference type="Proteomes" id="UP001208570">
    <property type="component" value="Unassembled WGS sequence"/>
</dbReference>
<keyword evidence="4" id="KW-0472">Membrane</keyword>
<dbReference type="PANTHER" id="PTHR11827:SF103">
    <property type="entry name" value="SODIUM CHLORIDE COTRANSPORTER 69, ISOFORM E"/>
    <property type="match status" value="1"/>
</dbReference>
<feature type="region of interest" description="Disordered" evidence="5">
    <location>
        <begin position="194"/>
        <end position="234"/>
    </location>
</feature>
<dbReference type="InterPro" id="IPR004842">
    <property type="entry name" value="SLC12A_fam"/>
</dbReference>
<accession>A0AAD9JDT0</accession>
<feature type="compositionally biased region" description="Acidic residues" evidence="5">
    <location>
        <begin position="200"/>
        <end position="219"/>
    </location>
</feature>
<sequence length="439" mass="50001">MAGGASPHGHRLSGCRINSIRQKLINIKVIDEGGGHNTTLNSMGRLSKRQQLLCLLCLRSKCVGTGKLRPNTLLLGFKSDWLTARPEDVEDYYLMINDAFDLRYGVAILRLQGGLDFSHLTKATIKEVRYLAKHCLELVSACQTSLAQIDTLNRARPRVVTKLVVGTVRVPLFELNIKVFSDNANVPTEIEIATEHSEAMEGDSDDEGAEEEDVEEPDQEVVRPGDLQGRNQDPTIRKDILRDLNRFHRKQRSGTIDVWWMFDDGGLTILIPYLLTTRAYWQHCRLRVFIAGTKKKDLDRDQRRMATLLSKFRIEYSSMCIIPDINKKPKKQNEEEFDKLLEGQILDPEAGETEQTHPWKISEDALEAVKPKTNRHIRLREVMLEHSRDATLIVMTLPIPRKGLCSASLYMAWLDTLTKDLPPILLLRGNQESVLTYYS</sequence>
<dbReference type="GO" id="GO:0055078">
    <property type="term" value="P:sodium ion homeostasis"/>
    <property type="evidence" value="ECO:0007669"/>
    <property type="project" value="TreeGrafter"/>
</dbReference>
<dbReference type="PANTHER" id="PTHR11827">
    <property type="entry name" value="SOLUTE CARRIER FAMILY 12, CATION COTRANSPORTERS"/>
    <property type="match status" value="1"/>
</dbReference>
<dbReference type="GO" id="GO:0055075">
    <property type="term" value="P:potassium ion homeostasis"/>
    <property type="evidence" value="ECO:0007669"/>
    <property type="project" value="TreeGrafter"/>
</dbReference>
<evidence type="ECO:0000313" key="8">
    <source>
        <dbReference type="Proteomes" id="UP001208570"/>
    </source>
</evidence>
<dbReference type="AlphaFoldDB" id="A0AAD9JDT0"/>
<gene>
    <name evidence="7" type="ORF">LSH36_378g01014</name>
</gene>
<comment type="caution">
    <text evidence="7">The sequence shown here is derived from an EMBL/GenBank/DDBJ whole genome shotgun (WGS) entry which is preliminary data.</text>
</comment>
<dbReference type="Pfam" id="PF03522">
    <property type="entry name" value="SLC12"/>
    <property type="match status" value="1"/>
</dbReference>
<proteinExistence type="predicted"/>
<dbReference type="GO" id="GO:0055064">
    <property type="term" value="P:chloride ion homeostasis"/>
    <property type="evidence" value="ECO:0007669"/>
    <property type="project" value="TreeGrafter"/>
</dbReference>
<organism evidence="7 8">
    <name type="scientific">Paralvinella palmiformis</name>
    <dbReference type="NCBI Taxonomy" id="53620"/>
    <lineage>
        <taxon>Eukaryota</taxon>
        <taxon>Metazoa</taxon>
        <taxon>Spiralia</taxon>
        <taxon>Lophotrochozoa</taxon>
        <taxon>Annelida</taxon>
        <taxon>Polychaeta</taxon>
        <taxon>Sedentaria</taxon>
        <taxon>Canalipalpata</taxon>
        <taxon>Terebellida</taxon>
        <taxon>Terebelliformia</taxon>
        <taxon>Alvinellidae</taxon>
        <taxon>Paralvinella</taxon>
    </lineage>
</organism>
<dbReference type="GO" id="GO:0008511">
    <property type="term" value="F:sodium:potassium:chloride symporter activity"/>
    <property type="evidence" value="ECO:0007669"/>
    <property type="project" value="TreeGrafter"/>
</dbReference>
<keyword evidence="2" id="KW-0812">Transmembrane</keyword>
<comment type="subcellular location">
    <subcellularLocation>
        <location evidence="1">Membrane</location>
        <topology evidence="1">Multi-pass membrane protein</topology>
    </subcellularLocation>
</comment>
<evidence type="ECO:0000256" key="3">
    <source>
        <dbReference type="ARBA" id="ARBA00022989"/>
    </source>
</evidence>